<dbReference type="Proteomes" id="UP000007887">
    <property type="component" value="Chromosome"/>
</dbReference>
<evidence type="ECO:0000313" key="2">
    <source>
        <dbReference type="Proteomes" id="UP000007887"/>
    </source>
</evidence>
<accession>I0GRX7</accession>
<dbReference type="AlphaFoldDB" id="I0GRX7"/>
<name>I0GRX7_SELRL</name>
<dbReference type="PATRIC" id="fig|927704.6.peg.1873"/>
<dbReference type="KEGG" id="sri:SELR_18060"/>
<dbReference type="HOGENOM" id="CLU_2810012_0_0_9"/>
<dbReference type="RefSeq" id="WP_014424945.1">
    <property type="nucleotide sequence ID" value="NC_017068.1"/>
</dbReference>
<proteinExistence type="predicted"/>
<gene>
    <name evidence="1" type="ordered locus">SELR_18060</name>
</gene>
<organism evidence="1 2">
    <name type="scientific">Selenomonas ruminantium subsp. lactilytica (strain NBRC 103574 / TAM6421)</name>
    <dbReference type="NCBI Taxonomy" id="927704"/>
    <lineage>
        <taxon>Bacteria</taxon>
        <taxon>Bacillati</taxon>
        <taxon>Bacillota</taxon>
        <taxon>Negativicutes</taxon>
        <taxon>Selenomonadales</taxon>
        <taxon>Selenomonadaceae</taxon>
        <taxon>Selenomonas</taxon>
    </lineage>
</organism>
<dbReference type="EMBL" id="AP012292">
    <property type="protein sequence ID" value="BAL83514.1"/>
    <property type="molecule type" value="Genomic_DNA"/>
</dbReference>
<protein>
    <submittedName>
        <fullName evidence="1">Uncharacterized protein</fullName>
    </submittedName>
</protein>
<sequence>MVQYVYSQEPLTTTEVQRVRYLLRFSKHPLRSIANLCDRYVGADKKGIYFDTKRGKLKTPIEYEVQA</sequence>
<evidence type="ECO:0000313" key="1">
    <source>
        <dbReference type="EMBL" id="BAL83514.1"/>
    </source>
</evidence>
<reference evidence="1 2" key="1">
    <citation type="submission" date="2011-10" db="EMBL/GenBank/DDBJ databases">
        <title>Whole genome sequence of Selenomonas ruminantium subsp. lactilytica TAM6421.</title>
        <authorList>
            <person name="Oguchi A."/>
            <person name="Ankai A."/>
            <person name="Kaneko J."/>
            <person name="Yamada-Narita S."/>
            <person name="Fukui S."/>
            <person name="Takahashi M."/>
            <person name="Onodera T."/>
            <person name="Kojima S."/>
            <person name="Fushimi T."/>
            <person name="Abe N."/>
            <person name="Kamio Y."/>
            <person name="Yamazaki S."/>
            <person name="Fujita N."/>
        </authorList>
    </citation>
    <scope>NUCLEOTIDE SEQUENCE [LARGE SCALE GENOMIC DNA]</scope>
    <source>
        <strain evidence="2">NBRC 103574 / TAM6421</strain>
    </source>
</reference>